<dbReference type="AlphaFoldDB" id="U4LU37"/>
<evidence type="ECO:0000313" key="2">
    <source>
        <dbReference type="Proteomes" id="UP000018144"/>
    </source>
</evidence>
<gene>
    <name evidence="1" type="ORF">PCON_01041</name>
</gene>
<protein>
    <submittedName>
        <fullName evidence="1">Uncharacterized protein</fullName>
    </submittedName>
</protein>
<name>U4LU37_PYROM</name>
<dbReference type="OrthoDB" id="10442654at2759"/>
<sequence>MSVPPISAHSDLTSFISPSYPRPRYTHDCRFRNPYPRLPTTDDLITIPTLLSPPFHSKLPPRPPVAPYLEIIIQRILNSFPPSWLLEPKSGEMFRTKQDATRRMQAFAFYSGVALYPEYNRKGRADKMRFSCVHFHPKWEERRIVEIPGTQSLGRNRLIQRVVRSFSGGGLRSVGLGCRCNVNLVRRSVGNGEGKEKEVWVLAFVGAVLVSGA</sequence>
<organism evidence="1 2">
    <name type="scientific">Pyronema omphalodes (strain CBS 100304)</name>
    <name type="common">Pyronema confluens</name>
    <dbReference type="NCBI Taxonomy" id="1076935"/>
    <lineage>
        <taxon>Eukaryota</taxon>
        <taxon>Fungi</taxon>
        <taxon>Dikarya</taxon>
        <taxon>Ascomycota</taxon>
        <taxon>Pezizomycotina</taxon>
        <taxon>Pezizomycetes</taxon>
        <taxon>Pezizales</taxon>
        <taxon>Pyronemataceae</taxon>
        <taxon>Pyronema</taxon>
    </lineage>
</organism>
<accession>U4LU37</accession>
<reference evidence="1 2" key="1">
    <citation type="journal article" date="2013" name="PLoS Genet.">
        <title>The genome and development-dependent transcriptomes of Pyronema confluens: a window into fungal evolution.</title>
        <authorList>
            <person name="Traeger S."/>
            <person name="Altegoer F."/>
            <person name="Freitag M."/>
            <person name="Gabaldon T."/>
            <person name="Kempken F."/>
            <person name="Kumar A."/>
            <person name="Marcet-Houben M."/>
            <person name="Poggeler S."/>
            <person name="Stajich J.E."/>
            <person name="Nowrousian M."/>
        </authorList>
    </citation>
    <scope>NUCLEOTIDE SEQUENCE [LARGE SCALE GENOMIC DNA]</scope>
    <source>
        <strain evidence="2">CBS 100304</strain>
        <tissue evidence="1">Vegetative mycelium</tissue>
    </source>
</reference>
<dbReference type="EMBL" id="HF936048">
    <property type="protein sequence ID" value="CCX33360.1"/>
    <property type="molecule type" value="Genomic_DNA"/>
</dbReference>
<keyword evidence="2" id="KW-1185">Reference proteome</keyword>
<proteinExistence type="predicted"/>
<evidence type="ECO:0000313" key="1">
    <source>
        <dbReference type="EMBL" id="CCX33360.1"/>
    </source>
</evidence>
<dbReference type="Proteomes" id="UP000018144">
    <property type="component" value="Unassembled WGS sequence"/>
</dbReference>